<evidence type="ECO:0000313" key="5">
    <source>
        <dbReference type="EMBL" id="TWG84953.1"/>
    </source>
</evidence>
<evidence type="ECO:0000256" key="3">
    <source>
        <dbReference type="SAM" id="SignalP"/>
    </source>
</evidence>
<sequence length="531" mass="55623">MGKRVANRWLAMAWSIALASGWGAQAAYGEEPDERQLESPRAEETLPDSVADAAAVAFGPVDASAGGRKALLASRQPDAGDGVAPGFGNVWGVLSESERQARAMAEGEGMGRRGAAPGSKAGPVPAMPDDAGLPAGTPSLPATPRGAGGPAPMQRPDAPRTDKGDGGPVPESRQVQQRALSTLALHAARAMGSDNARMVGLDVIDPAIAVNDGGAIRHAVFQPAAPRGSLADDRGRRGDGAGRGPRHADLVSFRPQRQLASAYDDMIEEVAREHAVAPHLVRAVIKVESNFEPNARSPKGAIGLMQVMPATGRRFGANDLKDPRANLGAGTRYLRWLLNRFDEDLTLAVAAYNAGEGAVEKYGRQVPPYPETQNYVRKVLAHLGMGGSGADAGADGRSDTGVGGKTEPGSGTPARVTPGDNARAVRAVDSTVASRKADGTLRRLSGWFGAILTSGSAPAGRQHSGETVRHATWRGPDPADPWMPDEWPADERSAQRAATDKRWRNGKASGRAYTMEWQDADRDDTGSRGPV</sequence>
<feature type="region of interest" description="Disordered" evidence="2">
    <location>
        <begin position="387"/>
        <end position="422"/>
    </location>
</feature>
<evidence type="ECO:0000259" key="4">
    <source>
        <dbReference type="Pfam" id="PF01464"/>
    </source>
</evidence>
<feature type="chain" id="PRO_5022020490" evidence="3">
    <location>
        <begin position="27"/>
        <end position="531"/>
    </location>
</feature>
<feature type="region of interest" description="Disordered" evidence="2">
    <location>
        <begin position="456"/>
        <end position="531"/>
    </location>
</feature>
<feature type="region of interest" description="Disordered" evidence="2">
    <location>
        <begin position="101"/>
        <end position="176"/>
    </location>
</feature>
<dbReference type="Pfam" id="PF01464">
    <property type="entry name" value="SLT"/>
    <property type="match status" value="1"/>
</dbReference>
<dbReference type="Gene3D" id="1.10.530.10">
    <property type="match status" value="1"/>
</dbReference>
<evidence type="ECO:0000313" key="6">
    <source>
        <dbReference type="Proteomes" id="UP000318141"/>
    </source>
</evidence>
<dbReference type="PANTHER" id="PTHR37423:SF2">
    <property type="entry name" value="MEMBRANE-BOUND LYTIC MUREIN TRANSGLYCOSYLASE C"/>
    <property type="match status" value="1"/>
</dbReference>
<feature type="compositionally biased region" description="Basic and acidic residues" evidence="2">
    <location>
        <begin position="489"/>
        <end position="503"/>
    </location>
</feature>
<dbReference type="EMBL" id="VLJN01000020">
    <property type="protein sequence ID" value="TWG84953.1"/>
    <property type="molecule type" value="Genomic_DNA"/>
</dbReference>
<evidence type="ECO:0000256" key="2">
    <source>
        <dbReference type="SAM" id="MobiDB-lite"/>
    </source>
</evidence>
<dbReference type="GO" id="GO:0000270">
    <property type="term" value="P:peptidoglycan metabolic process"/>
    <property type="evidence" value="ECO:0007669"/>
    <property type="project" value="InterPro"/>
</dbReference>
<dbReference type="InterPro" id="IPR008258">
    <property type="entry name" value="Transglycosylase_SLT_dom_1"/>
</dbReference>
<protein>
    <submittedName>
        <fullName evidence="5">Soluble lytic murein transglycosylase and related regulatory proteins (Some containing LysM/invasin domains)</fullName>
    </submittedName>
</protein>
<dbReference type="GO" id="GO:0016020">
    <property type="term" value="C:membrane"/>
    <property type="evidence" value="ECO:0007669"/>
    <property type="project" value="InterPro"/>
</dbReference>
<feature type="region of interest" description="Disordered" evidence="2">
    <location>
        <begin position="226"/>
        <end position="249"/>
    </location>
</feature>
<feature type="signal peptide" evidence="3">
    <location>
        <begin position="1"/>
        <end position="26"/>
    </location>
</feature>
<dbReference type="AlphaFoldDB" id="A0A562BIU5"/>
<keyword evidence="3" id="KW-0732">Signal</keyword>
<feature type="region of interest" description="Disordered" evidence="2">
    <location>
        <begin position="27"/>
        <end position="46"/>
    </location>
</feature>
<feature type="domain" description="Transglycosylase SLT" evidence="4">
    <location>
        <begin position="266"/>
        <end position="366"/>
    </location>
</feature>
<feature type="compositionally biased region" description="Basic and acidic residues" evidence="2">
    <location>
        <begin position="519"/>
        <end position="531"/>
    </location>
</feature>
<dbReference type="InterPro" id="IPR000189">
    <property type="entry name" value="Transglyc_AS"/>
</dbReference>
<organism evidence="5 6">
    <name type="scientific">Cupriavidus gilardii J11</name>
    <dbReference type="NCBI Taxonomy" id="936133"/>
    <lineage>
        <taxon>Bacteria</taxon>
        <taxon>Pseudomonadati</taxon>
        <taxon>Pseudomonadota</taxon>
        <taxon>Betaproteobacteria</taxon>
        <taxon>Burkholderiales</taxon>
        <taxon>Burkholderiaceae</taxon>
        <taxon>Cupriavidus</taxon>
    </lineage>
</organism>
<dbReference type="CDD" id="cd16896">
    <property type="entry name" value="LT_Slt70-like"/>
    <property type="match status" value="1"/>
</dbReference>
<gene>
    <name evidence="5" type="ORF">L602_002700000450</name>
</gene>
<evidence type="ECO:0000256" key="1">
    <source>
        <dbReference type="ARBA" id="ARBA00007734"/>
    </source>
</evidence>
<dbReference type="Proteomes" id="UP000318141">
    <property type="component" value="Unassembled WGS sequence"/>
</dbReference>
<proteinExistence type="inferred from homology"/>
<dbReference type="PROSITE" id="PS00922">
    <property type="entry name" value="TRANSGLYCOSYLASE"/>
    <property type="match status" value="1"/>
</dbReference>
<dbReference type="InterPro" id="IPR023346">
    <property type="entry name" value="Lysozyme-like_dom_sf"/>
</dbReference>
<feature type="compositionally biased region" description="Basic and acidic residues" evidence="2">
    <location>
        <begin position="230"/>
        <end position="240"/>
    </location>
</feature>
<name>A0A562BIU5_9BURK</name>
<accession>A0A562BIU5</accession>
<feature type="compositionally biased region" description="Basic and acidic residues" evidence="2">
    <location>
        <begin position="34"/>
        <end position="44"/>
    </location>
</feature>
<reference evidence="5 6" key="1">
    <citation type="submission" date="2019-07" db="EMBL/GenBank/DDBJ databases">
        <title>Genome sequencing of lignin-degrading bacterial isolates.</title>
        <authorList>
            <person name="Gladden J."/>
        </authorList>
    </citation>
    <scope>NUCLEOTIDE SEQUENCE [LARGE SCALE GENOMIC DNA]</scope>
    <source>
        <strain evidence="5 6">J11</strain>
    </source>
</reference>
<dbReference type="PANTHER" id="PTHR37423">
    <property type="entry name" value="SOLUBLE LYTIC MUREIN TRANSGLYCOSYLASE-RELATED"/>
    <property type="match status" value="1"/>
</dbReference>
<dbReference type="GO" id="GO:0008933">
    <property type="term" value="F:peptidoglycan lytic transglycosylase activity"/>
    <property type="evidence" value="ECO:0007669"/>
    <property type="project" value="InterPro"/>
</dbReference>
<dbReference type="SUPFAM" id="SSF53955">
    <property type="entry name" value="Lysozyme-like"/>
    <property type="match status" value="1"/>
</dbReference>
<comment type="caution">
    <text evidence="5">The sequence shown here is derived from an EMBL/GenBank/DDBJ whole genome shotgun (WGS) entry which is preliminary data.</text>
</comment>
<keyword evidence="6" id="KW-1185">Reference proteome</keyword>
<comment type="similarity">
    <text evidence="1">Belongs to the transglycosylase Slt family.</text>
</comment>